<sequence>MPEDLATKRCVPCEGGTLPLSRERATGLLAQLPGWALKDGKLERTFVFRDHYQAIAFVNAVAWISHQQDHHPLMEVGYKTVKVVYWTHAIGGLSENDFICAARVSGLLASP</sequence>
<evidence type="ECO:0000256" key="2">
    <source>
        <dbReference type="ARBA" id="ARBA00006472"/>
    </source>
</evidence>
<dbReference type="GO" id="GO:0008124">
    <property type="term" value="F:4-alpha-hydroxytetrahydrobiopterin dehydratase activity"/>
    <property type="evidence" value="ECO:0007669"/>
    <property type="project" value="UniProtKB-UniRule"/>
</dbReference>
<comment type="caution">
    <text evidence="5">The sequence shown here is derived from an EMBL/GenBank/DDBJ whole genome shotgun (WGS) entry which is preliminary data.</text>
</comment>
<protein>
    <recommendedName>
        <fullName evidence="4">Putative pterin-4-alpha-carbinolamine dehydratase</fullName>
        <shortName evidence="4">PHS</shortName>
        <ecNumber evidence="4">4.2.1.96</ecNumber>
    </recommendedName>
    <alternativeName>
        <fullName evidence="4">4-alpha-hydroxy-tetrahydropterin dehydratase</fullName>
    </alternativeName>
    <alternativeName>
        <fullName evidence="4">Pterin carbinolamine dehydratase</fullName>
        <shortName evidence="4">PCD</shortName>
    </alternativeName>
</protein>
<reference evidence="5" key="1">
    <citation type="journal article" date="2020" name="mSystems">
        <title>Genome- and Community-Level Interaction Insights into Carbon Utilization and Element Cycling Functions of Hydrothermarchaeota in Hydrothermal Sediment.</title>
        <authorList>
            <person name="Zhou Z."/>
            <person name="Liu Y."/>
            <person name="Xu W."/>
            <person name="Pan J."/>
            <person name="Luo Z.H."/>
            <person name="Li M."/>
        </authorList>
    </citation>
    <scope>NUCLEOTIDE SEQUENCE [LARGE SCALE GENOMIC DNA]</scope>
    <source>
        <strain evidence="5">SpSt-299</strain>
    </source>
</reference>
<dbReference type="HAMAP" id="MF_00434">
    <property type="entry name" value="Pterin_4_alpha"/>
    <property type="match status" value="1"/>
</dbReference>
<dbReference type="GO" id="GO:0006729">
    <property type="term" value="P:tetrahydrobiopterin biosynthetic process"/>
    <property type="evidence" value="ECO:0007669"/>
    <property type="project" value="InterPro"/>
</dbReference>
<dbReference type="PANTHER" id="PTHR12599:SF0">
    <property type="entry name" value="PTERIN-4-ALPHA-CARBINOLAMINE DEHYDRATASE"/>
    <property type="match status" value="1"/>
</dbReference>
<dbReference type="NCBIfam" id="NF002019">
    <property type="entry name" value="PRK00823.1-4"/>
    <property type="match status" value="1"/>
</dbReference>
<evidence type="ECO:0000256" key="1">
    <source>
        <dbReference type="ARBA" id="ARBA00001554"/>
    </source>
</evidence>
<accession>A0A7C2SGL4</accession>
<evidence type="ECO:0000313" key="5">
    <source>
        <dbReference type="EMBL" id="HET47734.1"/>
    </source>
</evidence>
<name>A0A7C2SGL4_9BACT</name>
<dbReference type="Pfam" id="PF01329">
    <property type="entry name" value="Pterin_4a"/>
    <property type="match status" value="1"/>
</dbReference>
<proteinExistence type="inferred from homology"/>
<organism evidence="5">
    <name type="scientific">Thermoanaerobaculum aquaticum</name>
    <dbReference type="NCBI Taxonomy" id="1312852"/>
    <lineage>
        <taxon>Bacteria</taxon>
        <taxon>Pseudomonadati</taxon>
        <taxon>Acidobacteriota</taxon>
        <taxon>Thermoanaerobaculia</taxon>
        <taxon>Thermoanaerobaculales</taxon>
        <taxon>Thermoanaerobaculaceae</taxon>
        <taxon>Thermoanaerobaculum</taxon>
    </lineage>
</organism>
<dbReference type="AlphaFoldDB" id="A0A7C2SGL4"/>
<gene>
    <name evidence="5" type="ORF">ENQ31_06180</name>
</gene>
<keyword evidence="3 4" id="KW-0456">Lyase</keyword>
<dbReference type="CDD" id="cd00913">
    <property type="entry name" value="PCD_DCoH_subfamily_a"/>
    <property type="match status" value="1"/>
</dbReference>
<dbReference type="EMBL" id="DSMR01000448">
    <property type="protein sequence ID" value="HET47734.1"/>
    <property type="molecule type" value="Genomic_DNA"/>
</dbReference>
<dbReference type="EC" id="4.2.1.96" evidence="4"/>
<dbReference type="InterPro" id="IPR001533">
    <property type="entry name" value="Pterin_deHydtase"/>
</dbReference>
<evidence type="ECO:0000256" key="3">
    <source>
        <dbReference type="ARBA" id="ARBA00023239"/>
    </source>
</evidence>
<comment type="similarity">
    <text evidence="2 4">Belongs to the pterin-4-alpha-carbinolamine dehydratase family.</text>
</comment>
<dbReference type="SUPFAM" id="SSF55248">
    <property type="entry name" value="PCD-like"/>
    <property type="match status" value="1"/>
</dbReference>
<evidence type="ECO:0000256" key="4">
    <source>
        <dbReference type="HAMAP-Rule" id="MF_00434"/>
    </source>
</evidence>
<dbReference type="Gene3D" id="3.30.1360.20">
    <property type="entry name" value="Transcriptional coactivator/pterin dehydratase"/>
    <property type="match status" value="1"/>
</dbReference>
<dbReference type="InterPro" id="IPR036428">
    <property type="entry name" value="PCD_sf"/>
</dbReference>
<dbReference type="PANTHER" id="PTHR12599">
    <property type="entry name" value="PTERIN-4-ALPHA-CARBINOLAMINE DEHYDRATASE"/>
    <property type="match status" value="1"/>
</dbReference>
<comment type="catalytic activity">
    <reaction evidence="1 4">
        <text>(4aS,6R)-4a-hydroxy-L-erythro-5,6,7,8-tetrahydrobiopterin = (6R)-L-erythro-6,7-dihydrobiopterin + H2O</text>
        <dbReference type="Rhea" id="RHEA:11920"/>
        <dbReference type="ChEBI" id="CHEBI:15377"/>
        <dbReference type="ChEBI" id="CHEBI:15642"/>
        <dbReference type="ChEBI" id="CHEBI:43120"/>
        <dbReference type="EC" id="4.2.1.96"/>
    </reaction>
</comment>